<sequence length="321" mass="36469">MTGRNISRLRSFNFLIFLVVSAMSLRRVLCPRSVSPKSSCSVIFSPLLHFSSSKCEFFTPKTLKRHASQSAPPLRPLKGGSSILSKPRNPRKTIEELYFKFEQEISNNKEGTKLYAATAIGSYVFTTSTTAAFCFLYAGWNFYTTSVDPLVELNRFITYAMGGICVAMGAMGAVFIRRGTGLITRITAIPASGRTPEIRINVRRFFGFLKPREIVTTPSQISLSEPIFVSKQQLRVQDMRHIRRVFHERAAGPRLSFWKSPLKKISYVMWKTFMNMRRVFTQEGFVYIEVKGVSSTLRLDITGYFADEFLAFERCLAEETS</sequence>
<gene>
    <name evidence="3" type="ORF">ACO22_04661</name>
</gene>
<reference evidence="3 4" key="1">
    <citation type="submission" date="2016-06" db="EMBL/GenBank/DDBJ databases">
        <authorList>
            <person name="Kjaerup R.B."/>
            <person name="Dalgaard T.S."/>
            <person name="Juul-Madsen H.R."/>
        </authorList>
    </citation>
    <scope>NUCLEOTIDE SEQUENCE [LARGE SCALE GENOMIC DNA]</scope>
    <source>
        <strain evidence="3 4">Pb300</strain>
    </source>
</reference>
<feature type="transmembrane region" description="Helical" evidence="1">
    <location>
        <begin position="114"/>
        <end position="140"/>
    </location>
</feature>
<feature type="transmembrane region" description="Helical" evidence="1">
    <location>
        <begin position="156"/>
        <end position="176"/>
    </location>
</feature>
<dbReference type="VEuPathDB" id="FungiDB:PADG_04164"/>
<proteinExistence type="predicted"/>
<evidence type="ECO:0000256" key="1">
    <source>
        <dbReference type="SAM" id="Phobius"/>
    </source>
</evidence>
<keyword evidence="2" id="KW-0732">Signal</keyword>
<evidence type="ECO:0000313" key="3">
    <source>
        <dbReference type="EMBL" id="ODH26333.1"/>
    </source>
</evidence>
<comment type="caution">
    <text evidence="3">The sequence shown here is derived from an EMBL/GenBank/DDBJ whole genome shotgun (WGS) entry which is preliminary data.</text>
</comment>
<accession>A0A1D2JCE4</accession>
<keyword evidence="1" id="KW-0472">Membrane</keyword>
<dbReference type="AlphaFoldDB" id="A0A1D2JCE4"/>
<dbReference type="Proteomes" id="UP000242814">
    <property type="component" value="Unassembled WGS sequence"/>
</dbReference>
<feature type="chain" id="PRO_5008902381" evidence="2">
    <location>
        <begin position="31"/>
        <end position="321"/>
    </location>
</feature>
<feature type="signal peptide" evidence="2">
    <location>
        <begin position="1"/>
        <end position="30"/>
    </location>
</feature>
<evidence type="ECO:0000313" key="4">
    <source>
        <dbReference type="Proteomes" id="UP000242814"/>
    </source>
</evidence>
<dbReference type="VEuPathDB" id="FungiDB:PABG_11365"/>
<dbReference type="EMBL" id="LZYO01000190">
    <property type="protein sequence ID" value="ODH26333.1"/>
    <property type="molecule type" value="Genomic_DNA"/>
</dbReference>
<keyword evidence="1" id="KW-1133">Transmembrane helix</keyword>
<organism evidence="3 4">
    <name type="scientific">Paracoccidioides brasiliensis</name>
    <dbReference type="NCBI Taxonomy" id="121759"/>
    <lineage>
        <taxon>Eukaryota</taxon>
        <taxon>Fungi</taxon>
        <taxon>Dikarya</taxon>
        <taxon>Ascomycota</taxon>
        <taxon>Pezizomycotina</taxon>
        <taxon>Eurotiomycetes</taxon>
        <taxon>Eurotiomycetidae</taxon>
        <taxon>Onygenales</taxon>
        <taxon>Ajellomycetaceae</taxon>
        <taxon>Paracoccidioides</taxon>
    </lineage>
</organism>
<keyword evidence="1" id="KW-0812">Transmembrane</keyword>
<name>A0A1D2JCE4_PARBR</name>
<protein>
    <submittedName>
        <fullName evidence="3">Uncharacterized protein</fullName>
    </submittedName>
</protein>
<evidence type="ECO:0000256" key="2">
    <source>
        <dbReference type="SAM" id="SignalP"/>
    </source>
</evidence>